<dbReference type="RefSeq" id="WP_182553238.1">
    <property type="nucleotide sequence ID" value="NZ_QGAQ01000014.1"/>
</dbReference>
<dbReference type="Proteomes" id="UP001199322">
    <property type="component" value="Unassembled WGS sequence"/>
</dbReference>
<evidence type="ECO:0000256" key="1">
    <source>
        <dbReference type="SAM" id="MobiDB-lite"/>
    </source>
</evidence>
<organism evidence="2 3">
    <name type="scientific">Ralstonia pickettii</name>
    <name type="common">Burkholderia pickettii</name>
    <dbReference type="NCBI Taxonomy" id="329"/>
    <lineage>
        <taxon>Bacteria</taxon>
        <taxon>Pseudomonadati</taxon>
        <taxon>Pseudomonadota</taxon>
        <taxon>Betaproteobacteria</taxon>
        <taxon>Burkholderiales</taxon>
        <taxon>Burkholderiaceae</taxon>
        <taxon>Ralstonia</taxon>
    </lineage>
</organism>
<sequence length="138" mass="15545">MPVTQTPPKGKLKVSAFEAEMARRNPSNRRDFFTVSTVAMDVPNYDPAPFYATVSKSFEKEYVKAQRRIERAQRAEQRALKGAAKARRPSKVSEPMTVMSMEPIPERTSAEIHAFIPIEAYDDVPLLSDEEIMGLAAR</sequence>
<protein>
    <submittedName>
        <fullName evidence="2">Uncharacterized protein</fullName>
    </submittedName>
</protein>
<dbReference type="AlphaFoldDB" id="A0AAW4Q5S6"/>
<comment type="caution">
    <text evidence="2">The sequence shown here is derived from an EMBL/GenBank/DDBJ whole genome shotgun (WGS) entry which is preliminary data.</text>
</comment>
<dbReference type="EMBL" id="QGBI01000014">
    <property type="protein sequence ID" value="MBX3891305.1"/>
    <property type="molecule type" value="Genomic_DNA"/>
</dbReference>
<evidence type="ECO:0000313" key="3">
    <source>
        <dbReference type="Proteomes" id="UP001199322"/>
    </source>
</evidence>
<evidence type="ECO:0000313" key="2">
    <source>
        <dbReference type="EMBL" id="MBX3891305.1"/>
    </source>
</evidence>
<feature type="region of interest" description="Disordered" evidence="1">
    <location>
        <begin position="78"/>
        <end position="102"/>
    </location>
</feature>
<name>A0AAW4Q5S6_RALPI</name>
<reference evidence="2" key="1">
    <citation type="submission" date="2018-06" db="EMBL/GenBank/DDBJ databases">
        <authorList>
            <person name="O'Rourke A."/>
        </authorList>
    </citation>
    <scope>NUCLEOTIDE SEQUENCE</scope>
    <source>
        <strain evidence="2">132550021-3</strain>
    </source>
</reference>
<proteinExistence type="predicted"/>
<accession>A0AAW4Q5S6</accession>
<gene>
    <name evidence="2" type="ORF">DEE74_15680</name>
</gene>